<evidence type="ECO:0000313" key="2">
    <source>
        <dbReference type="Proteomes" id="UP000006690"/>
    </source>
</evidence>
<protein>
    <submittedName>
        <fullName evidence="1">Probable tartrate dehydrogenase/decarboxylase</fullName>
    </submittedName>
</protein>
<dbReference type="AlphaFoldDB" id="A0A0H3L2U7"/>
<dbReference type="KEGG" id="paj:PAJ_3485"/>
<dbReference type="EMBL" id="AP012032">
    <property type="protein sequence ID" value="BAK13564.1"/>
    <property type="molecule type" value="Genomic_DNA"/>
</dbReference>
<gene>
    <name evidence="1" type="ordered locus">PAJ_3485</name>
</gene>
<evidence type="ECO:0000313" key="1">
    <source>
        <dbReference type="EMBL" id="BAK13564.1"/>
    </source>
</evidence>
<dbReference type="Proteomes" id="UP000006690">
    <property type="component" value="Chromosome"/>
</dbReference>
<dbReference type="HOGENOM" id="CLU_1287839_0_0_6"/>
<sequence length="214" mass="23030">MFTGGQGTLNGVQHGITGFLVAEMLQHHGTTPNLADRVGDIFTGDIGRRAVHRFKQAGEFAFRIDIGRRRDANGAGAGRAEIRQDIAKQIAGNHHIKPVGMQHKIGGKNINMIFIHLDLGIVLTHRLNAVIPVGHGNRDTVRFSGRGQVFFGPTLGQFEGKLQNAIDAHAGHDRFLNDHLPLGAGEHGAAHAGILAFGVFPHHVEIDIARLTVG</sequence>
<dbReference type="eggNOG" id="ENOG5033XNX">
    <property type="taxonomic scope" value="Bacteria"/>
</dbReference>
<name>A0A0H3L2U7_PANAA</name>
<reference evidence="2" key="1">
    <citation type="journal article" date="2012" name="Appl. Microbiol. Biotechnol.">
        <title>The complete genome sequence of Pantoea ananatis AJ13355, an organism with great biotechnological potential.</title>
        <authorList>
            <person name="Hara Y."/>
            <person name="Kadotani N."/>
            <person name="Izui H."/>
            <person name="Katashkina J.I."/>
            <person name="Kuvaeva T.M."/>
            <person name="Andreeva I.G."/>
            <person name="Golubeva L.I."/>
            <person name="Malko D.B."/>
            <person name="Makeev V.J."/>
            <person name="Mashko S.V."/>
            <person name="Kozlov Y.I."/>
        </authorList>
    </citation>
    <scope>NUCLEOTIDE SEQUENCE [LARGE SCALE GENOMIC DNA]</scope>
    <source>
        <strain evidence="2">AJ13355</strain>
    </source>
</reference>
<organism evidence="1 2">
    <name type="scientific">Pantoea ananatis (strain AJ13355)</name>
    <dbReference type="NCBI Taxonomy" id="932677"/>
    <lineage>
        <taxon>Bacteria</taxon>
        <taxon>Pseudomonadati</taxon>
        <taxon>Pseudomonadota</taxon>
        <taxon>Gammaproteobacteria</taxon>
        <taxon>Enterobacterales</taxon>
        <taxon>Erwiniaceae</taxon>
        <taxon>Pantoea</taxon>
    </lineage>
</organism>
<accession>A0A0H3L2U7</accession>
<proteinExistence type="predicted"/>